<gene>
    <name evidence="6" type="ORF">H9X80_04680</name>
</gene>
<dbReference type="InterPro" id="IPR002888">
    <property type="entry name" value="2Fe-2S-bd"/>
</dbReference>
<dbReference type="PROSITE" id="PS51085">
    <property type="entry name" value="2FE2S_FER_2"/>
    <property type="match status" value="1"/>
</dbReference>
<dbReference type="SUPFAM" id="SSF54665">
    <property type="entry name" value="CO dehydrogenase molybdoprotein N-domain-like"/>
    <property type="match status" value="1"/>
</dbReference>
<dbReference type="Proteomes" id="UP000712527">
    <property type="component" value="Unassembled WGS sequence"/>
</dbReference>
<keyword evidence="7" id="KW-1185">Reference proteome</keyword>
<feature type="domain" description="2Fe-2S ferredoxin-type" evidence="5">
    <location>
        <begin position="1"/>
        <end position="76"/>
    </location>
</feature>
<dbReference type="SUPFAM" id="SSF47741">
    <property type="entry name" value="CO dehydrogenase ISP C-domain like"/>
    <property type="match status" value="1"/>
</dbReference>
<comment type="caution">
    <text evidence="6">The sequence shown here is derived from an EMBL/GenBank/DDBJ whole genome shotgun (WGS) entry which is preliminary data.</text>
</comment>
<dbReference type="Gene3D" id="3.10.20.30">
    <property type="match status" value="1"/>
</dbReference>
<dbReference type="Pfam" id="PF00111">
    <property type="entry name" value="Fer2"/>
    <property type="match status" value="1"/>
</dbReference>
<sequence length="934" mass="99508">MQISLTLNGAPLTEDVRADMTLLDFCRAHGAKSVKCACETSNCGLCTVLLDGEPVLSCSVLMARADGHDVTTLEGVADGRRELLARCLAEEGAEQCGFCAPGLEMAVLALDAAHPNADDETVRRFLAGNLCRCTGYASQQRAIRRFLARHQNGGELPPRAVPDDPTTQSGERHAQIARPVAKKDSAALLAGKPVYTADLAPEDALVVKLVRSRYAHALVTDVDKSRALALPGVVAVWGPDDVPHHRFTLAGQSFPEPSPYDTVLLDRHVRYVGDEVAIVVAVDEATAAAAAKLVKVSYEQLPAVLDVEEAIDNPTVIHDEDDWTPGGDTSGDPRRNLVAAGERVHGDLEAAFAEADVVIERRYRTQATQQAMMETFRSFAYTDAFGRVTVVSSTQVPFHIRRQVACALGIPKRQVRVIKPRVGGGFGAKQSGSNEAFAALAALRTGRPCVCTYTREETMCCSNTRHEMVLDVRVGARRDGTLTAIDLHALSNAGAYGYHATTTVTLTGGKALPIYNHVAASRFSYEVAYTNTTPGGAYRGYGATQGCFAVESAVNEMADELGMDPCELRLKNLVGPGETLWQLNDEPLHSCRADDCLRRAMEMVGWEGRPLSEDLGDRVRGLGVALTMQGSGIANVDIANVDIRLEDDGFYVLSIGATDVGTGADTILAQMAAEALGCSVDRVVTKGVDTDTSPFDTGAYASSGTYTTGGAVVRAAEDLKRQIRAQAARLWGVGEKDVEFDGERLWCVGSGTPEAPEHETGLAELANRMIGFGLMPGMLEGHGSNSQPSSPPPFMAGVAEVEVDKATGQVRVTDYAAVVDCGTVVNPALARVQAEGGIAQGIGMALTEDVSRDDHGRLRTGSFLTYKLPSRLDVPEPRVEFMPSYEPTGPFGAKSIGEVVINTPSPAVMSAVAHATGRYVRDLPITPSKVLLGE</sequence>
<dbReference type="PANTHER" id="PTHR11908">
    <property type="entry name" value="XANTHINE DEHYDROGENASE"/>
    <property type="match status" value="1"/>
</dbReference>
<dbReference type="InterPro" id="IPR037165">
    <property type="entry name" value="AldOxase/xan_DH_Mopterin-bd_sf"/>
</dbReference>
<dbReference type="RefSeq" id="WP_204793184.1">
    <property type="nucleotide sequence ID" value="NZ_JACSNQ010000007.1"/>
</dbReference>
<reference evidence="6 7" key="1">
    <citation type="journal article" date="2021" name="Sci. Rep.">
        <title>The distribution of antibiotic resistance genes in chicken gut microbiota commensals.</title>
        <authorList>
            <person name="Juricova H."/>
            <person name="Matiasovicova J."/>
            <person name="Kubasova T."/>
            <person name="Cejkova D."/>
            <person name="Rychlik I."/>
        </authorList>
    </citation>
    <scope>NUCLEOTIDE SEQUENCE [LARGE SCALE GENOMIC DNA]</scope>
    <source>
        <strain evidence="6 7">An794</strain>
    </source>
</reference>
<dbReference type="EMBL" id="JACSNQ010000007">
    <property type="protein sequence ID" value="MBM6774837.1"/>
    <property type="molecule type" value="Genomic_DNA"/>
</dbReference>
<dbReference type="Gene3D" id="3.30.365.10">
    <property type="entry name" value="Aldehyde oxidase/xanthine dehydrogenase, molybdopterin binding domain"/>
    <property type="match status" value="4"/>
</dbReference>
<organism evidence="6 7">
    <name type="scientific">Olsenella profusa</name>
    <dbReference type="NCBI Taxonomy" id="138595"/>
    <lineage>
        <taxon>Bacteria</taxon>
        <taxon>Bacillati</taxon>
        <taxon>Actinomycetota</taxon>
        <taxon>Coriobacteriia</taxon>
        <taxon>Coriobacteriales</taxon>
        <taxon>Atopobiaceae</taxon>
        <taxon>Olsenella</taxon>
    </lineage>
</organism>
<dbReference type="Gene3D" id="3.90.1170.50">
    <property type="entry name" value="Aldehyde oxidase/xanthine dehydrogenase, a/b hammerhead"/>
    <property type="match status" value="1"/>
</dbReference>
<dbReference type="InterPro" id="IPR008274">
    <property type="entry name" value="AldOxase/xan_DH_MoCoBD1"/>
</dbReference>
<dbReference type="InterPro" id="IPR000674">
    <property type="entry name" value="Ald_Oxase/Xan_DH_a/b"/>
</dbReference>
<dbReference type="InterPro" id="IPR036884">
    <property type="entry name" value="2Fe-2S-bd_dom_sf"/>
</dbReference>
<dbReference type="InterPro" id="IPR001041">
    <property type="entry name" value="2Fe-2S_ferredoxin-type"/>
</dbReference>
<name>A0ABS2F2P5_9ACTN</name>
<dbReference type="InterPro" id="IPR036856">
    <property type="entry name" value="Ald_Oxase/Xan_DH_a/b_sf"/>
</dbReference>
<protein>
    <submittedName>
        <fullName evidence="6">Molybdopterin-dependent oxidoreductase</fullName>
    </submittedName>
</protein>
<evidence type="ECO:0000256" key="3">
    <source>
        <dbReference type="ARBA" id="ARBA00023002"/>
    </source>
</evidence>
<feature type="region of interest" description="Disordered" evidence="4">
    <location>
        <begin position="153"/>
        <end position="177"/>
    </location>
</feature>
<dbReference type="InterPro" id="IPR016208">
    <property type="entry name" value="Ald_Oxase/xanthine_DH-like"/>
</dbReference>
<dbReference type="SMART" id="SM01008">
    <property type="entry name" value="Ald_Xan_dh_C"/>
    <property type="match status" value="1"/>
</dbReference>
<dbReference type="Pfam" id="PF01315">
    <property type="entry name" value="Ald_Xan_dh_C"/>
    <property type="match status" value="1"/>
</dbReference>
<dbReference type="SUPFAM" id="SSF54292">
    <property type="entry name" value="2Fe-2S ferredoxin-like"/>
    <property type="match status" value="1"/>
</dbReference>
<dbReference type="PANTHER" id="PTHR11908:SF132">
    <property type="entry name" value="ALDEHYDE OXIDASE 1-RELATED"/>
    <property type="match status" value="1"/>
</dbReference>
<dbReference type="InterPro" id="IPR046867">
    <property type="entry name" value="AldOxase/xan_DH_MoCoBD2"/>
</dbReference>
<dbReference type="Gene3D" id="1.10.150.120">
    <property type="entry name" value="[2Fe-2S]-binding domain"/>
    <property type="match status" value="1"/>
</dbReference>
<accession>A0ABS2F2P5</accession>
<dbReference type="Pfam" id="PF20256">
    <property type="entry name" value="MoCoBD_2"/>
    <property type="match status" value="1"/>
</dbReference>
<dbReference type="CDD" id="cd00207">
    <property type="entry name" value="fer2"/>
    <property type="match status" value="1"/>
</dbReference>
<comment type="similarity">
    <text evidence="1">Belongs to the xanthine dehydrogenase family.</text>
</comment>
<dbReference type="Pfam" id="PF02738">
    <property type="entry name" value="MoCoBD_1"/>
    <property type="match status" value="1"/>
</dbReference>
<dbReference type="InterPro" id="IPR036010">
    <property type="entry name" value="2Fe-2S_ferredoxin-like_sf"/>
</dbReference>
<proteinExistence type="inferred from homology"/>
<evidence type="ECO:0000256" key="4">
    <source>
        <dbReference type="SAM" id="MobiDB-lite"/>
    </source>
</evidence>
<evidence type="ECO:0000313" key="7">
    <source>
        <dbReference type="Proteomes" id="UP000712527"/>
    </source>
</evidence>
<evidence type="ECO:0000259" key="5">
    <source>
        <dbReference type="PROSITE" id="PS51085"/>
    </source>
</evidence>
<evidence type="ECO:0000313" key="6">
    <source>
        <dbReference type="EMBL" id="MBM6774837.1"/>
    </source>
</evidence>
<dbReference type="Pfam" id="PF01799">
    <property type="entry name" value="Fer2_2"/>
    <property type="match status" value="1"/>
</dbReference>
<keyword evidence="2" id="KW-0500">Molybdenum</keyword>
<evidence type="ECO:0000256" key="2">
    <source>
        <dbReference type="ARBA" id="ARBA00022505"/>
    </source>
</evidence>
<dbReference type="InterPro" id="IPR012675">
    <property type="entry name" value="Beta-grasp_dom_sf"/>
</dbReference>
<dbReference type="SUPFAM" id="SSF56003">
    <property type="entry name" value="Molybdenum cofactor-binding domain"/>
    <property type="match status" value="1"/>
</dbReference>
<evidence type="ECO:0000256" key="1">
    <source>
        <dbReference type="ARBA" id="ARBA00006849"/>
    </source>
</evidence>
<keyword evidence="3" id="KW-0560">Oxidoreductase</keyword>